<dbReference type="InterPro" id="IPR036047">
    <property type="entry name" value="F-box-like_dom_sf"/>
</dbReference>
<dbReference type="SUPFAM" id="SSF81383">
    <property type="entry name" value="F-box domain"/>
    <property type="match status" value="1"/>
</dbReference>
<evidence type="ECO:0008006" key="4">
    <source>
        <dbReference type="Google" id="ProtNLM"/>
    </source>
</evidence>
<dbReference type="InterPro" id="IPR032675">
    <property type="entry name" value="LRR_dom_sf"/>
</dbReference>
<feature type="compositionally biased region" description="Basic and acidic residues" evidence="1">
    <location>
        <begin position="603"/>
        <end position="620"/>
    </location>
</feature>
<dbReference type="OMA" id="FTHCAKL"/>
<feature type="compositionally biased region" description="Low complexity" evidence="1">
    <location>
        <begin position="584"/>
        <end position="597"/>
    </location>
</feature>
<evidence type="ECO:0000256" key="1">
    <source>
        <dbReference type="SAM" id="MobiDB-lite"/>
    </source>
</evidence>
<dbReference type="GO" id="GO:0005737">
    <property type="term" value="C:cytoplasm"/>
    <property type="evidence" value="ECO:0007669"/>
    <property type="project" value="TreeGrafter"/>
</dbReference>
<feature type="region of interest" description="Disordered" evidence="1">
    <location>
        <begin position="892"/>
        <end position="992"/>
    </location>
</feature>
<organism evidence="2 3">
    <name type="scientific">Magallana gigas</name>
    <name type="common">Pacific oyster</name>
    <name type="synonym">Crassostrea gigas</name>
    <dbReference type="NCBI Taxonomy" id="29159"/>
    <lineage>
        <taxon>Eukaryota</taxon>
        <taxon>Metazoa</taxon>
        <taxon>Spiralia</taxon>
        <taxon>Lophotrochozoa</taxon>
        <taxon>Mollusca</taxon>
        <taxon>Bivalvia</taxon>
        <taxon>Autobranchia</taxon>
        <taxon>Pteriomorphia</taxon>
        <taxon>Ostreida</taxon>
        <taxon>Ostreoidea</taxon>
        <taxon>Ostreidae</taxon>
        <taxon>Magallana</taxon>
    </lineage>
</organism>
<name>A0A8W8L599_MAGGI</name>
<evidence type="ECO:0000313" key="2">
    <source>
        <dbReference type="EnsemblMetazoa" id="G26508.1:cds"/>
    </source>
</evidence>
<proteinExistence type="predicted"/>
<feature type="region of interest" description="Disordered" evidence="1">
    <location>
        <begin position="683"/>
        <end position="843"/>
    </location>
</feature>
<dbReference type="OrthoDB" id="10036898at2759"/>
<accession>A0A8W8L599</accession>
<dbReference type="GO" id="GO:0031146">
    <property type="term" value="P:SCF-dependent proteasomal ubiquitin-dependent protein catabolic process"/>
    <property type="evidence" value="ECO:0007669"/>
    <property type="project" value="InterPro"/>
</dbReference>
<dbReference type="CDD" id="cd22107">
    <property type="entry name" value="F-box_FBXO38"/>
    <property type="match status" value="1"/>
</dbReference>
<keyword evidence="3" id="KW-1185">Reference proteome</keyword>
<dbReference type="InterPro" id="IPR042354">
    <property type="entry name" value="FBX38"/>
</dbReference>
<dbReference type="Proteomes" id="UP000005408">
    <property type="component" value="Unassembled WGS sequence"/>
</dbReference>
<feature type="compositionally biased region" description="Basic and acidic residues" evidence="1">
    <location>
        <begin position="892"/>
        <end position="901"/>
    </location>
</feature>
<feature type="compositionally biased region" description="Basic residues" evidence="1">
    <location>
        <begin position="1"/>
        <end position="15"/>
    </location>
</feature>
<dbReference type="GO" id="GO:0005634">
    <property type="term" value="C:nucleus"/>
    <property type="evidence" value="ECO:0007669"/>
    <property type="project" value="TreeGrafter"/>
</dbReference>
<dbReference type="PANTHER" id="PTHR14753:SF3">
    <property type="entry name" value="F-BOX ONLY PROTEIN 38"/>
    <property type="match status" value="1"/>
</dbReference>
<feature type="region of interest" description="Disordered" evidence="1">
    <location>
        <begin position="496"/>
        <end position="626"/>
    </location>
</feature>
<feature type="compositionally biased region" description="Basic and acidic residues" evidence="1">
    <location>
        <begin position="930"/>
        <end position="964"/>
    </location>
</feature>
<feature type="compositionally biased region" description="Low complexity" evidence="1">
    <location>
        <begin position="498"/>
        <end position="519"/>
    </location>
</feature>
<reference evidence="2" key="1">
    <citation type="submission" date="2022-08" db="UniProtKB">
        <authorList>
            <consortium name="EnsemblMetazoa"/>
        </authorList>
    </citation>
    <scope>IDENTIFICATION</scope>
    <source>
        <strain evidence="2">05x7-T-G4-1.051#20</strain>
    </source>
</reference>
<feature type="compositionally biased region" description="Basic and acidic residues" evidence="1">
    <location>
        <begin position="543"/>
        <end position="559"/>
    </location>
</feature>
<dbReference type="EnsemblMetazoa" id="G26508.1">
    <property type="protein sequence ID" value="G26508.1:cds"/>
    <property type="gene ID" value="G26508"/>
</dbReference>
<feature type="compositionally biased region" description="Basic and acidic residues" evidence="1">
    <location>
        <begin position="825"/>
        <end position="835"/>
    </location>
</feature>
<feature type="compositionally biased region" description="Polar residues" evidence="1">
    <location>
        <begin position="799"/>
        <end position="820"/>
    </location>
</feature>
<protein>
    <recommendedName>
        <fullName evidence="4">F-box only protein 38</fullName>
    </recommendedName>
</protein>
<dbReference type="Gene3D" id="3.80.10.10">
    <property type="entry name" value="Ribonuclease Inhibitor"/>
    <property type="match status" value="2"/>
</dbReference>
<feature type="compositionally biased region" description="Basic and acidic residues" evidence="1">
    <location>
        <begin position="732"/>
        <end position="748"/>
    </location>
</feature>
<feature type="compositionally biased region" description="Basic residues" evidence="1">
    <location>
        <begin position="969"/>
        <end position="979"/>
    </location>
</feature>
<evidence type="ECO:0000313" key="3">
    <source>
        <dbReference type="Proteomes" id="UP000005408"/>
    </source>
</evidence>
<dbReference type="SUPFAM" id="SSF52047">
    <property type="entry name" value="RNI-like"/>
    <property type="match status" value="1"/>
</dbReference>
<feature type="compositionally biased region" description="Basic and acidic residues" evidence="1">
    <location>
        <begin position="702"/>
        <end position="715"/>
    </location>
</feature>
<feature type="compositionally biased region" description="Low complexity" evidence="1">
    <location>
        <begin position="759"/>
        <end position="772"/>
    </location>
</feature>
<sequence length="1286" mass="144469">MKGKRKARCLSRKKSGANENDKKQVRQNEDHFQSLSLEVICHILGYLPLRYILRMDCMNHKLRNAVSMYLRIQKEIDMSERELYGWMCDSITDSTLTAFLKRCHDVEYLYGFHPGFMTLRRQRGVDMLTLPGIIDALSECKNLKGIEISDIALLHAMMDFFPQLEILGTFKNRNGTFPINFLSSLTLAENAKITSLHLNGIVLENLPKMYNLRHLQLRWVHFHESHPFNEFMAPKLQTFVMAHCSGPASAIKYVPLIASLASSRYLSRLELLRVPFLGGLIHHVVQDGWQMNAFRQLRCIRFGGCRHALEMDLGFLIITAAQKLEEISVQPSLTKDNLFVALVMADVSFPLFSTLHLGYVDSFPAPDKWDNEDLIVEGLASVSEAPAVITDIGMRAVGVCFPRIKHMDIYNCPHILRPTQWFTQGLTCWDQLTELSMKRCHALKLEDFCEFIPTLPSLQTLHLEQMFREPPKGCSRVGLSAGTGMGLSSAMLNQHYQNAPPANPVVNNNNVHNDGANQNEGNEPLANQNNEMDGAEANQANQNDERENLIVDQSDEVRVDNSAQEDMARMDVSSDDKVSEMNEENNSNETQENSEGSPDLDGNNERKLITNDSNGDQKESEEVETVSVGMETVVLYPGKERKEEEQTYKGLIITETSNMEQETPPDLNPVVDLSVIEPDLSNVSVTKPEHSDSEVASSVPTESEKIQEMETDSRGQETVILRESGEAPDVVSSHEPEYSCTKEIKVEDGVNSPQTSRETNTAGSGNTGTSASVIPEARPTRSCVKHQTTQRGMEEHVTSCGNSSQAHTRGSNGTSTSNPNLAEGPAKRALSDKSDTSSSSKVMKIDTSQCSKCSCKRSEKQYLRRRRSRRVGSQGKRGCTAKCKCECHDKDQTEKTSKNGDHTGGGKPVLESSDGCQPQDGETQGADGSCKVKEELPGERVKMVDKSCEAKPEDIRQSLLREDNSNTMRGKRKKGRRSSAKSTEAPKCNMKDECTSTGDPVVEKDHIQILKINSNSLVSLSLNNVGITGLVLDNCPNLSKLSGHACRVLKDVKLNTVPKIRKVEFTHCAKLIEENLAYEVALQEDTLPNGQAKRYNKAVFLRPMHQIEKELLERLLFSSPDIFSDICVIYDYNDKACSSSYNHMRVFTWGEIFTPMASELIDVYGFSEWSTKDWKPHYPWGRDIFRMYERNGNLSRHEMVTDMTLMRILKERPRLPENQIHRFDHARGIYCPNTKGHYSAYTALDSVQEELADRLCAGMKVKRHSCVFYINFSDVNGVPTYDPEFS</sequence>
<dbReference type="GO" id="GO:0070936">
    <property type="term" value="P:protein K48-linked ubiquitination"/>
    <property type="evidence" value="ECO:0007669"/>
    <property type="project" value="TreeGrafter"/>
</dbReference>
<dbReference type="PANTHER" id="PTHR14753">
    <property type="entry name" value="F-BOX ONLY PROTEIN 38"/>
    <property type="match status" value="1"/>
</dbReference>
<feature type="region of interest" description="Disordered" evidence="1">
    <location>
        <begin position="1"/>
        <end position="25"/>
    </location>
</feature>
<feature type="compositionally biased region" description="Basic and acidic residues" evidence="1">
    <location>
        <begin position="566"/>
        <end position="580"/>
    </location>
</feature>